<keyword evidence="2 9" id="KW-0808">Transferase</keyword>
<evidence type="ECO:0000256" key="1">
    <source>
        <dbReference type="ARBA" id="ARBA00022490"/>
    </source>
</evidence>
<keyword evidence="4" id="KW-0547">Nucleotide-binding</keyword>
<dbReference type="RefSeq" id="WP_006067051.1">
    <property type="nucleotide sequence ID" value="NZ_CP031306.1"/>
</dbReference>
<sequence length="210" mass="23142">MRAGLIVAGGQSRRFGKRDKAVADLAGIPMIRRVADRVVPVVDELVVNCQPDQVPAIEAALAGVEPEPTFAEDPKPDQGPMMGILTGLREVESEYAFVVACDMPFVEPSLAAFLFDRATGHDAAIPQPDEWLQTIQAVYRTHAMVRACETALARDRRGIIDALPELEYVTVDQAEILRHASLRTFENLNTSEAFDTAVERFQSIDTLEQH</sequence>
<evidence type="ECO:0000313" key="10">
    <source>
        <dbReference type="Proteomes" id="UP000296822"/>
    </source>
</evidence>
<evidence type="ECO:0000256" key="6">
    <source>
        <dbReference type="ARBA" id="ARBA00023134"/>
    </source>
</evidence>
<dbReference type="GO" id="GO:0016779">
    <property type="term" value="F:nucleotidyltransferase activity"/>
    <property type="evidence" value="ECO:0007669"/>
    <property type="project" value="UniProtKB-KW"/>
</dbReference>
<keyword evidence="1" id="KW-0963">Cytoplasm</keyword>
<keyword evidence="5" id="KW-0460">Magnesium</keyword>
<reference evidence="9 10" key="1">
    <citation type="journal article" date="2019" name="Nat. Commun.">
        <title>A new type of DNA phosphorothioation-based antiviral system in archaea.</title>
        <authorList>
            <person name="Xiong L."/>
            <person name="Liu S."/>
            <person name="Chen S."/>
            <person name="Xiao Y."/>
            <person name="Zhu B."/>
            <person name="Gao Y."/>
            <person name="Zhang Y."/>
            <person name="Chen B."/>
            <person name="Luo J."/>
            <person name="Deng Z."/>
            <person name="Chen X."/>
            <person name="Wang L."/>
            <person name="Chen S."/>
        </authorList>
    </citation>
    <scope>NUCLEOTIDE SEQUENCE [LARGE SCALE GENOMIC DNA]</scope>
    <source>
        <strain evidence="9 10">JCM 10635</strain>
        <plasmid evidence="9 10">unnamed1</plasmid>
    </source>
</reference>
<dbReference type="PANTHER" id="PTHR19136:SF81">
    <property type="entry name" value="MOLYBDENUM COFACTOR GUANYLYLTRANSFERASE"/>
    <property type="match status" value="1"/>
</dbReference>
<dbReference type="Gene3D" id="3.90.550.10">
    <property type="entry name" value="Spore Coat Polysaccharide Biosynthesis Protein SpsA, Chain A"/>
    <property type="match status" value="1"/>
</dbReference>
<dbReference type="InterPro" id="IPR013482">
    <property type="entry name" value="Molybde_CF_guanTrfase"/>
</dbReference>
<dbReference type="GO" id="GO:0046872">
    <property type="term" value="F:metal ion binding"/>
    <property type="evidence" value="ECO:0007669"/>
    <property type="project" value="UniProtKB-KW"/>
</dbReference>
<proteinExistence type="predicted"/>
<dbReference type="InterPro" id="IPR029044">
    <property type="entry name" value="Nucleotide-diphossugar_trans"/>
</dbReference>
<protein>
    <submittedName>
        <fullName evidence="9">Molybdenum cofactor guanylyltransferase</fullName>
    </submittedName>
</protein>
<keyword evidence="9" id="KW-0614">Plasmid</keyword>
<evidence type="ECO:0000256" key="3">
    <source>
        <dbReference type="ARBA" id="ARBA00022723"/>
    </source>
</evidence>
<evidence type="ECO:0000259" key="8">
    <source>
        <dbReference type="Pfam" id="PF12804"/>
    </source>
</evidence>
<dbReference type="CDD" id="cd02503">
    <property type="entry name" value="MobA"/>
    <property type="match status" value="1"/>
</dbReference>
<dbReference type="PANTHER" id="PTHR19136">
    <property type="entry name" value="MOLYBDENUM COFACTOR GUANYLYLTRANSFERASE"/>
    <property type="match status" value="1"/>
</dbReference>
<evidence type="ECO:0000256" key="5">
    <source>
        <dbReference type="ARBA" id="ARBA00022842"/>
    </source>
</evidence>
<dbReference type="EMBL" id="CP031306">
    <property type="protein sequence ID" value="QCC56552.1"/>
    <property type="molecule type" value="Genomic_DNA"/>
</dbReference>
<dbReference type="GeneID" id="39853334"/>
<dbReference type="InterPro" id="IPR025877">
    <property type="entry name" value="MobA-like_NTP_Trfase"/>
</dbReference>
<feature type="domain" description="MobA-like NTP transferase" evidence="8">
    <location>
        <begin position="4"/>
        <end position="160"/>
    </location>
</feature>
<keyword evidence="3" id="KW-0479">Metal-binding</keyword>
<gene>
    <name evidence="9" type="ORF">DV706_18825</name>
</gene>
<organism evidence="9 10">
    <name type="scientific">Natronorubrum bangense</name>
    <dbReference type="NCBI Taxonomy" id="61858"/>
    <lineage>
        <taxon>Archaea</taxon>
        <taxon>Methanobacteriati</taxon>
        <taxon>Methanobacteriota</taxon>
        <taxon>Stenosarchaea group</taxon>
        <taxon>Halobacteria</taxon>
        <taxon>Halobacteriales</taxon>
        <taxon>Natrialbaceae</taxon>
        <taxon>Natronorubrum</taxon>
    </lineage>
</organism>
<dbReference type="GO" id="GO:0005525">
    <property type="term" value="F:GTP binding"/>
    <property type="evidence" value="ECO:0007669"/>
    <property type="project" value="UniProtKB-KW"/>
</dbReference>
<dbReference type="AlphaFoldDB" id="A0A4D6HTL0"/>
<keyword evidence="6" id="KW-0342">GTP-binding</keyword>
<evidence type="ECO:0000256" key="7">
    <source>
        <dbReference type="ARBA" id="ARBA00023150"/>
    </source>
</evidence>
<keyword evidence="7" id="KW-0501">Molybdenum cofactor biosynthesis</keyword>
<name>A0A4D6HTL0_9EURY</name>
<evidence type="ECO:0000256" key="2">
    <source>
        <dbReference type="ARBA" id="ARBA00022679"/>
    </source>
</evidence>
<evidence type="ECO:0000313" key="9">
    <source>
        <dbReference type="EMBL" id="QCC56552.1"/>
    </source>
</evidence>
<dbReference type="Proteomes" id="UP000296822">
    <property type="component" value="Plasmid unnamed1"/>
</dbReference>
<evidence type="ECO:0000256" key="4">
    <source>
        <dbReference type="ARBA" id="ARBA00022741"/>
    </source>
</evidence>
<dbReference type="Pfam" id="PF12804">
    <property type="entry name" value="NTP_transf_3"/>
    <property type="match status" value="1"/>
</dbReference>
<keyword evidence="9" id="KW-0548">Nucleotidyltransferase</keyword>
<accession>A0A4D6HTL0</accession>
<geneLocation type="plasmid" evidence="9">
    <name>unnamed1</name>
</geneLocation>
<dbReference type="GO" id="GO:0006777">
    <property type="term" value="P:Mo-molybdopterin cofactor biosynthetic process"/>
    <property type="evidence" value="ECO:0007669"/>
    <property type="project" value="UniProtKB-KW"/>
</dbReference>
<dbReference type="SUPFAM" id="SSF53448">
    <property type="entry name" value="Nucleotide-diphospho-sugar transferases"/>
    <property type="match status" value="1"/>
</dbReference>
<dbReference type="KEGG" id="nbg:DV706_18825"/>